<comment type="similarity">
    <text evidence="6">Belongs to the GOT1 family.</text>
</comment>
<evidence type="ECO:0000256" key="1">
    <source>
        <dbReference type="ARBA" id="ARBA00004653"/>
    </source>
</evidence>
<feature type="transmembrane region" description="Helical" evidence="7">
    <location>
        <begin position="100"/>
        <end position="122"/>
    </location>
</feature>
<reference evidence="8 9" key="1">
    <citation type="submission" date="2018-11" db="EMBL/GenBank/DDBJ databases">
        <title>Genome assembly of Steccherinum ochraceum LE-BIN_3174, the white-rot fungus of the Steccherinaceae family (The Residual Polyporoid clade, Polyporales, Basidiomycota).</title>
        <authorList>
            <person name="Fedorova T.V."/>
            <person name="Glazunova O.A."/>
            <person name="Landesman E.O."/>
            <person name="Moiseenko K.V."/>
            <person name="Psurtseva N.V."/>
            <person name="Savinova O.S."/>
            <person name="Shakhova N.V."/>
            <person name="Tyazhelova T.V."/>
            <person name="Vasina D.V."/>
        </authorList>
    </citation>
    <scope>NUCLEOTIDE SEQUENCE [LARGE SCALE GENOMIC DNA]</scope>
    <source>
        <strain evidence="8 9">LE-BIN_3174</strain>
    </source>
</reference>
<keyword evidence="5 7" id="KW-0472">Membrane</keyword>
<dbReference type="AlphaFoldDB" id="A0A4R0R2F1"/>
<dbReference type="GO" id="GO:0005783">
    <property type="term" value="C:endoplasmic reticulum"/>
    <property type="evidence" value="ECO:0007669"/>
    <property type="project" value="TreeGrafter"/>
</dbReference>
<dbReference type="GO" id="GO:0005829">
    <property type="term" value="C:cytosol"/>
    <property type="evidence" value="ECO:0007669"/>
    <property type="project" value="GOC"/>
</dbReference>
<dbReference type="InterPro" id="IPR007305">
    <property type="entry name" value="Vesicle_transpt_Got1/SFT2"/>
</dbReference>
<dbReference type="EMBL" id="RWJN01000490">
    <property type="protein sequence ID" value="TCD61232.1"/>
    <property type="molecule type" value="Genomic_DNA"/>
</dbReference>
<evidence type="ECO:0000256" key="5">
    <source>
        <dbReference type="ARBA" id="ARBA00023136"/>
    </source>
</evidence>
<gene>
    <name evidence="8" type="primary">GOT1</name>
    <name evidence="8" type="ORF">EIP91_008767</name>
</gene>
<dbReference type="InterPro" id="IPR045176">
    <property type="entry name" value="Got1"/>
</dbReference>
<evidence type="ECO:0000256" key="7">
    <source>
        <dbReference type="SAM" id="Phobius"/>
    </source>
</evidence>
<dbReference type="GO" id="GO:0000137">
    <property type="term" value="C:Golgi cis cisterna"/>
    <property type="evidence" value="ECO:0007669"/>
    <property type="project" value="TreeGrafter"/>
</dbReference>
<dbReference type="Pfam" id="PF04178">
    <property type="entry name" value="Got1"/>
    <property type="match status" value="1"/>
</dbReference>
<dbReference type="GO" id="GO:0000139">
    <property type="term" value="C:Golgi membrane"/>
    <property type="evidence" value="ECO:0007669"/>
    <property type="project" value="UniProtKB-SubCell"/>
</dbReference>
<evidence type="ECO:0000256" key="2">
    <source>
        <dbReference type="ARBA" id="ARBA00022692"/>
    </source>
</evidence>
<accession>A0A4R0R2F1</accession>
<feature type="transmembrane region" description="Helical" evidence="7">
    <location>
        <begin position="35"/>
        <end position="56"/>
    </location>
</feature>
<feature type="transmembrane region" description="Helical" evidence="7">
    <location>
        <begin position="68"/>
        <end position="88"/>
    </location>
</feature>
<dbReference type="GO" id="GO:0042147">
    <property type="term" value="P:retrograde transport, endosome to Golgi"/>
    <property type="evidence" value="ECO:0007669"/>
    <property type="project" value="InterPro"/>
</dbReference>
<evidence type="ECO:0000256" key="4">
    <source>
        <dbReference type="ARBA" id="ARBA00023034"/>
    </source>
</evidence>
<organism evidence="8 9">
    <name type="scientific">Steccherinum ochraceum</name>
    <dbReference type="NCBI Taxonomy" id="92696"/>
    <lineage>
        <taxon>Eukaryota</taxon>
        <taxon>Fungi</taxon>
        <taxon>Dikarya</taxon>
        <taxon>Basidiomycota</taxon>
        <taxon>Agaricomycotina</taxon>
        <taxon>Agaricomycetes</taxon>
        <taxon>Polyporales</taxon>
        <taxon>Steccherinaceae</taxon>
        <taxon>Steccherinum</taxon>
    </lineage>
</organism>
<dbReference type="PANTHER" id="PTHR21493">
    <property type="entry name" value="CGI-141-RELATED/LIPASE CONTAINING PROTEIN"/>
    <property type="match status" value="1"/>
</dbReference>
<keyword evidence="3 7" id="KW-1133">Transmembrane helix</keyword>
<name>A0A4R0R2F1_9APHY</name>
<evidence type="ECO:0000313" key="9">
    <source>
        <dbReference type="Proteomes" id="UP000292702"/>
    </source>
</evidence>
<sequence length="150" mass="16525">MWLTDAQKIGVALTTFGGLFMLLGVMLFFDGALLALGNLLFISGLTLIIGPQKTFYFFARKHKLRGTACFVGGILLVFLKWPFVGMVVETVGFLNLFGDFFPVILTFLRQLPVIGNVLRLPYIAAVRNRSTRSCNTPRNSSLASSGSWVV</sequence>
<keyword evidence="2 7" id="KW-0812">Transmembrane</keyword>
<comment type="subcellular location">
    <subcellularLocation>
        <location evidence="1">Golgi apparatus membrane</location>
        <topology evidence="1">Multi-pass membrane protein</topology>
    </subcellularLocation>
</comment>
<evidence type="ECO:0000256" key="3">
    <source>
        <dbReference type="ARBA" id="ARBA00022989"/>
    </source>
</evidence>
<proteinExistence type="inferred from homology"/>
<dbReference type="GO" id="GO:0006888">
    <property type="term" value="P:endoplasmic reticulum to Golgi vesicle-mediated transport"/>
    <property type="evidence" value="ECO:0007669"/>
    <property type="project" value="InterPro"/>
</dbReference>
<dbReference type="STRING" id="92696.A0A4R0R2F1"/>
<dbReference type="GO" id="GO:0030134">
    <property type="term" value="C:COPII-coated ER to Golgi transport vesicle"/>
    <property type="evidence" value="ECO:0007669"/>
    <property type="project" value="TreeGrafter"/>
</dbReference>
<protein>
    <submittedName>
        <fullName evidence="8">Golgi Transport</fullName>
    </submittedName>
</protein>
<comment type="caution">
    <text evidence="8">The sequence shown here is derived from an EMBL/GenBank/DDBJ whole genome shotgun (WGS) entry which is preliminary data.</text>
</comment>
<dbReference type="PANTHER" id="PTHR21493:SF9">
    <property type="entry name" value="GOLGI TRANSPORT PROTEIN 1-RELATED"/>
    <property type="match status" value="1"/>
</dbReference>
<keyword evidence="9" id="KW-1185">Reference proteome</keyword>
<evidence type="ECO:0000256" key="6">
    <source>
        <dbReference type="ARBA" id="ARBA00025799"/>
    </source>
</evidence>
<feature type="transmembrane region" description="Helical" evidence="7">
    <location>
        <begin position="9"/>
        <end position="29"/>
    </location>
</feature>
<dbReference type="OrthoDB" id="204784at2759"/>
<keyword evidence="4" id="KW-0333">Golgi apparatus</keyword>
<evidence type="ECO:0000313" key="8">
    <source>
        <dbReference type="EMBL" id="TCD61232.1"/>
    </source>
</evidence>
<dbReference type="Proteomes" id="UP000292702">
    <property type="component" value="Unassembled WGS sequence"/>
</dbReference>